<dbReference type="AlphaFoldDB" id="A0A5C7J8U5"/>
<protein>
    <recommendedName>
        <fullName evidence="3">3'-5' exonuclease domain-containing protein</fullName>
    </recommendedName>
</protein>
<organism evidence="1 2">
    <name type="scientific">Candidatus Dojkabacteria bacterium</name>
    <dbReference type="NCBI Taxonomy" id="2099670"/>
    <lineage>
        <taxon>Bacteria</taxon>
        <taxon>Candidatus Dojkabacteria</taxon>
    </lineage>
</organism>
<feature type="non-terminal residue" evidence="1">
    <location>
        <position position="423"/>
    </location>
</feature>
<evidence type="ECO:0000313" key="1">
    <source>
        <dbReference type="EMBL" id="TXG77564.1"/>
    </source>
</evidence>
<dbReference type="SUPFAM" id="SSF53098">
    <property type="entry name" value="Ribonuclease H-like"/>
    <property type="match status" value="1"/>
</dbReference>
<proteinExistence type="predicted"/>
<gene>
    <name evidence="1" type="ORF">E6Q11_02615</name>
</gene>
<sequence>MIKTILIDARTPDSIVMAALNELRSCKKYGVDCETQNSEAHAGIKEIEKKKLIFDHRRSVMTGFSWYVDGSDYAFYVNLNHADVENRLPDSFVNLWYEAIPKDAMGISHNAPYELTTFKQRYNLWLPNLVCSMQLAVSHHGPDNYDINDFYKESLSCIRPILGDIIEEFSTYDPAVQGRNLTAGQSFVFGQWAGKTTSAAHSYNGFVSKIAYSFGLKKLVKQIFGYDMATFEQTVGSAAHMGELTGEQVAKYGAEDAYWCVKVFNYLYDDMLKNNPKALATFFKQENPMIYVFAEAAVDGLSLDIDAIYERQALERENVAQLLRDIKAAIKGMLPFNPDPNPEMMRLQPYYVKAWQKKRKQLTDWVNTPDSDDAFTMVTQVSNPIGNAWGNLKGNGRLNINYWQTLRVILYDLMGHKPVRIAG</sequence>
<dbReference type="EMBL" id="SSDS01000042">
    <property type="protein sequence ID" value="TXG77564.1"/>
    <property type="molecule type" value="Genomic_DNA"/>
</dbReference>
<dbReference type="Proteomes" id="UP000321026">
    <property type="component" value="Unassembled WGS sequence"/>
</dbReference>
<evidence type="ECO:0008006" key="3">
    <source>
        <dbReference type="Google" id="ProtNLM"/>
    </source>
</evidence>
<reference evidence="1 2" key="1">
    <citation type="submission" date="2018-09" db="EMBL/GenBank/DDBJ databases">
        <title>Metagenome Assembled Genomes from an Advanced Water Purification Facility.</title>
        <authorList>
            <person name="Stamps B.W."/>
            <person name="Spear J.R."/>
        </authorList>
    </citation>
    <scope>NUCLEOTIDE SEQUENCE [LARGE SCALE GENOMIC DNA]</scope>
    <source>
        <strain evidence="1">Bin_63_2</strain>
    </source>
</reference>
<accession>A0A5C7J8U5</accession>
<dbReference type="GO" id="GO:0003676">
    <property type="term" value="F:nucleic acid binding"/>
    <property type="evidence" value="ECO:0007669"/>
    <property type="project" value="InterPro"/>
</dbReference>
<dbReference type="Gene3D" id="3.30.420.10">
    <property type="entry name" value="Ribonuclease H-like superfamily/Ribonuclease H"/>
    <property type="match status" value="1"/>
</dbReference>
<dbReference type="InterPro" id="IPR012337">
    <property type="entry name" value="RNaseH-like_sf"/>
</dbReference>
<name>A0A5C7J8U5_9BACT</name>
<evidence type="ECO:0000313" key="2">
    <source>
        <dbReference type="Proteomes" id="UP000321026"/>
    </source>
</evidence>
<dbReference type="InterPro" id="IPR036397">
    <property type="entry name" value="RNaseH_sf"/>
</dbReference>
<comment type="caution">
    <text evidence="1">The sequence shown here is derived from an EMBL/GenBank/DDBJ whole genome shotgun (WGS) entry which is preliminary data.</text>
</comment>